<comment type="caution">
    <text evidence="3">The sequence shown here is derived from an EMBL/GenBank/DDBJ whole genome shotgun (WGS) entry which is preliminary data.</text>
</comment>
<dbReference type="RefSeq" id="WP_161570978.1">
    <property type="nucleotide sequence ID" value="NZ_RDSM01000002.1"/>
</dbReference>
<protein>
    <recommendedName>
        <fullName evidence="2">TIR domain-containing protein</fullName>
    </recommendedName>
</protein>
<dbReference type="Gene3D" id="3.40.50.10140">
    <property type="entry name" value="Toll/interleukin-1 receptor homology (TIR) domain"/>
    <property type="match status" value="1"/>
</dbReference>
<feature type="compositionally biased region" description="Pro residues" evidence="1">
    <location>
        <begin position="176"/>
        <end position="185"/>
    </location>
</feature>
<evidence type="ECO:0000313" key="4">
    <source>
        <dbReference type="Proteomes" id="UP000289437"/>
    </source>
</evidence>
<dbReference type="Pfam" id="PF13676">
    <property type="entry name" value="TIR_2"/>
    <property type="match status" value="1"/>
</dbReference>
<evidence type="ECO:0000313" key="3">
    <source>
        <dbReference type="EMBL" id="RXH56132.1"/>
    </source>
</evidence>
<feature type="region of interest" description="Disordered" evidence="1">
    <location>
        <begin position="169"/>
        <end position="193"/>
    </location>
</feature>
<dbReference type="InterPro" id="IPR035897">
    <property type="entry name" value="Toll_tir_struct_dom_sf"/>
</dbReference>
<feature type="domain" description="TIR" evidence="2">
    <location>
        <begin position="10"/>
        <end position="133"/>
    </location>
</feature>
<keyword evidence="4" id="KW-1185">Reference proteome</keyword>
<dbReference type="AlphaFoldDB" id="A0A4Q0T0A3"/>
<reference evidence="3 4" key="1">
    <citation type="submission" date="2018-11" db="EMBL/GenBank/DDBJ databases">
        <authorList>
            <person name="Mardanov A.V."/>
            <person name="Ravin N.V."/>
            <person name="Dedysh S.N."/>
        </authorList>
    </citation>
    <scope>NUCLEOTIDE SEQUENCE [LARGE SCALE GENOMIC DNA]</scope>
    <source>
        <strain evidence="3 4">AF10</strain>
    </source>
</reference>
<evidence type="ECO:0000256" key="1">
    <source>
        <dbReference type="SAM" id="MobiDB-lite"/>
    </source>
</evidence>
<dbReference type="SUPFAM" id="SSF52200">
    <property type="entry name" value="Toll/Interleukin receptor TIR domain"/>
    <property type="match status" value="1"/>
</dbReference>
<accession>A0A4Q0T0A3</accession>
<dbReference type="GO" id="GO:0007165">
    <property type="term" value="P:signal transduction"/>
    <property type="evidence" value="ECO:0007669"/>
    <property type="project" value="InterPro"/>
</dbReference>
<sequence length="366" mass="39060">MPPETTGRAIFISYRRDDAEGEAGRLFDDLVRAFDEKSVFMDVAGIQPGSDFRKAIDQNVASCGVLLAIVGPHWASITDAQGNHRLENDNDFVRLEIASALTRNVPVIPVLVHEAKMPSADVLPENLKDFSYRNSVELTHARWNSDVALLVEALRSYVHVAKEHETEPIHATVPVQLPPPQPPQPDESASAKSRTPLFAGIAVAVLLAVGAGVFAATHHSQQPAQTAPSPVPAPAPVTPPAPESAALTPFIGRWQNTAQLTPKDSLLRLVVSNGGSQMLVHAYGKCEAGPCDWGTQPAIVDGSKAVTSAYQLRNNPQEVQLERSATLTLEPSADGLGVTITNSYQDAGTHPPGKALTYTFARATGS</sequence>
<evidence type="ECO:0000259" key="2">
    <source>
        <dbReference type="Pfam" id="PF13676"/>
    </source>
</evidence>
<dbReference type="InterPro" id="IPR000157">
    <property type="entry name" value="TIR_dom"/>
</dbReference>
<gene>
    <name evidence="3" type="ORF">GRAN_2989</name>
</gene>
<dbReference type="Proteomes" id="UP000289437">
    <property type="component" value="Unassembled WGS sequence"/>
</dbReference>
<proteinExistence type="predicted"/>
<reference evidence="4" key="2">
    <citation type="submission" date="2019-02" db="EMBL/GenBank/DDBJ databases">
        <title>Granulicella sibirica sp. nov., a psychrotolerant acidobacterium isolated from an organic soil layer in forested tundra, West Siberia.</title>
        <authorList>
            <person name="Oshkin I.Y."/>
            <person name="Kulichevskaya I.S."/>
            <person name="Rijpstra W.I.C."/>
            <person name="Sinninghe Damste J.S."/>
            <person name="Rakitin A.L."/>
            <person name="Ravin N.V."/>
            <person name="Dedysh S.N."/>
        </authorList>
    </citation>
    <scope>NUCLEOTIDE SEQUENCE [LARGE SCALE GENOMIC DNA]</scope>
    <source>
        <strain evidence="4">AF10</strain>
    </source>
</reference>
<feature type="compositionally biased region" description="Pro residues" evidence="1">
    <location>
        <begin position="229"/>
        <end position="242"/>
    </location>
</feature>
<dbReference type="EMBL" id="RDSM01000002">
    <property type="protein sequence ID" value="RXH56132.1"/>
    <property type="molecule type" value="Genomic_DNA"/>
</dbReference>
<name>A0A4Q0T0A3_9BACT</name>
<organism evidence="3 4">
    <name type="scientific">Granulicella sibirica</name>
    <dbReference type="NCBI Taxonomy" id="2479048"/>
    <lineage>
        <taxon>Bacteria</taxon>
        <taxon>Pseudomonadati</taxon>
        <taxon>Acidobacteriota</taxon>
        <taxon>Terriglobia</taxon>
        <taxon>Terriglobales</taxon>
        <taxon>Acidobacteriaceae</taxon>
        <taxon>Granulicella</taxon>
    </lineage>
</organism>
<dbReference type="OrthoDB" id="574237at2"/>
<feature type="region of interest" description="Disordered" evidence="1">
    <location>
        <begin position="220"/>
        <end position="244"/>
    </location>
</feature>